<gene>
    <name evidence="1" type="ORF">B0J13DRAFT_526298</name>
</gene>
<sequence>MAKSFKRRNPDGVAMKNGISVGPAVIAAVIATPAARKSGVFTSLRVLSRGISSDNKASLKMSHPPELVGTEATYTAGVEVGANHGQVDGEGCGHEDASSPQKWSATLASNAVWLQGYHASPPISARDSLLALVSQSNNVIAILCTDMGDAYDNVE</sequence>
<evidence type="ECO:0000313" key="2">
    <source>
        <dbReference type="Proteomes" id="UP000717696"/>
    </source>
</evidence>
<evidence type="ECO:0000313" key="1">
    <source>
        <dbReference type="EMBL" id="KAH7142851.1"/>
    </source>
</evidence>
<dbReference type="AlphaFoldDB" id="A0A9P9ESS7"/>
<proteinExistence type="predicted"/>
<name>A0A9P9ESS7_9HYPO</name>
<comment type="caution">
    <text evidence="1">The sequence shown here is derived from an EMBL/GenBank/DDBJ whole genome shotgun (WGS) entry which is preliminary data.</text>
</comment>
<organism evidence="1 2">
    <name type="scientific">Dactylonectria estremocensis</name>
    <dbReference type="NCBI Taxonomy" id="1079267"/>
    <lineage>
        <taxon>Eukaryota</taxon>
        <taxon>Fungi</taxon>
        <taxon>Dikarya</taxon>
        <taxon>Ascomycota</taxon>
        <taxon>Pezizomycotina</taxon>
        <taxon>Sordariomycetes</taxon>
        <taxon>Hypocreomycetidae</taxon>
        <taxon>Hypocreales</taxon>
        <taxon>Nectriaceae</taxon>
        <taxon>Dactylonectria</taxon>
    </lineage>
</organism>
<dbReference type="Proteomes" id="UP000717696">
    <property type="component" value="Unassembled WGS sequence"/>
</dbReference>
<protein>
    <submittedName>
        <fullName evidence="1">Uncharacterized protein</fullName>
    </submittedName>
</protein>
<keyword evidence="2" id="KW-1185">Reference proteome</keyword>
<reference evidence="1" key="1">
    <citation type="journal article" date="2021" name="Nat. Commun.">
        <title>Genetic determinants of endophytism in the Arabidopsis root mycobiome.</title>
        <authorList>
            <person name="Mesny F."/>
            <person name="Miyauchi S."/>
            <person name="Thiergart T."/>
            <person name="Pickel B."/>
            <person name="Atanasova L."/>
            <person name="Karlsson M."/>
            <person name="Huettel B."/>
            <person name="Barry K.W."/>
            <person name="Haridas S."/>
            <person name="Chen C."/>
            <person name="Bauer D."/>
            <person name="Andreopoulos W."/>
            <person name="Pangilinan J."/>
            <person name="LaButti K."/>
            <person name="Riley R."/>
            <person name="Lipzen A."/>
            <person name="Clum A."/>
            <person name="Drula E."/>
            <person name="Henrissat B."/>
            <person name="Kohler A."/>
            <person name="Grigoriev I.V."/>
            <person name="Martin F.M."/>
            <person name="Hacquard S."/>
        </authorList>
    </citation>
    <scope>NUCLEOTIDE SEQUENCE</scope>
    <source>
        <strain evidence="1">MPI-CAGE-AT-0021</strain>
    </source>
</reference>
<dbReference type="EMBL" id="JAGMUU010000011">
    <property type="protein sequence ID" value="KAH7142851.1"/>
    <property type="molecule type" value="Genomic_DNA"/>
</dbReference>
<accession>A0A9P9ESS7</accession>